<dbReference type="InterPro" id="IPR027409">
    <property type="entry name" value="GroEL-like_apical_dom_sf"/>
</dbReference>
<proteinExistence type="predicted"/>
<dbReference type="SUPFAM" id="SSF52029">
    <property type="entry name" value="GroEL apical domain-like"/>
    <property type="match status" value="1"/>
</dbReference>
<feature type="non-terminal residue" evidence="1">
    <location>
        <position position="135"/>
    </location>
</feature>
<dbReference type="Proteomes" id="UP000054359">
    <property type="component" value="Unassembled WGS sequence"/>
</dbReference>
<dbReference type="AlphaFoldDB" id="A0A087TXG1"/>
<protein>
    <submittedName>
        <fullName evidence="1">Uncharacterized protein</fullName>
    </submittedName>
</protein>
<dbReference type="OrthoDB" id="9393833at2759"/>
<sequence length="135" mass="15548">MNQKSRFLDMSNVYFIIVYDLIQQVSPNEATWEAECESLPLKLSTLYLNFEELLNFVKVQNIAVIFTPCAVNAYLKSLFMKNNIVLIDCTVKEDIEIILFYTGVSPLKFLNETLEPKNIGHLKSLRTLHSVKQPC</sequence>
<keyword evidence="2" id="KW-1185">Reference proteome</keyword>
<dbReference type="EMBL" id="KK117199">
    <property type="protein sequence ID" value="KFM69800.1"/>
    <property type="molecule type" value="Genomic_DNA"/>
</dbReference>
<evidence type="ECO:0000313" key="2">
    <source>
        <dbReference type="Proteomes" id="UP000054359"/>
    </source>
</evidence>
<organism evidence="1 2">
    <name type="scientific">Stegodyphus mimosarum</name>
    <name type="common">African social velvet spider</name>
    <dbReference type="NCBI Taxonomy" id="407821"/>
    <lineage>
        <taxon>Eukaryota</taxon>
        <taxon>Metazoa</taxon>
        <taxon>Ecdysozoa</taxon>
        <taxon>Arthropoda</taxon>
        <taxon>Chelicerata</taxon>
        <taxon>Arachnida</taxon>
        <taxon>Araneae</taxon>
        <taxon>Araneomorphae</taxon>
        <taxon>Entelegynae</taxon>
        <taxon>Eresoidea</taxon>
        <taxon>Eresidae</taxon>
        <taxon>Stegodyphus</taxon>
    </lineage>
</organism>
<name>A0A087TXG1_STEMI</name>
<reference evidence="1 2" key="1">
    <citation type="submission" date="2013-11" db="EMBL/GenBank/DDBJ databases">
        <title>Genome sequencing of Stegodyphus mimosarum.</title>
        <authorList>
            <person name="Bechsgaard J."/>
        </authorList>
    </citation>
    <scope>NUCLEOTIDE SEQUENCE [LARGE SCALE GENOMIC DNA]</scope>
</reference>
<accession>A0A087TXG1</accession>
<evidence type="ECO:0000313" key="1">
    <source>
        <dbReference type="EMBL" id="KFM69800.1"/>
    </source>
</evidence>
<gene>
    <name evidence="1" type="ORF">X975_19652</name>
</gene>